<organism evidence="1">
    <name type="scientific">Anguilla anguilla</name>
    <name type="common">European freshwater eel</name>
    <name type="synonym">Muraena anguilla</name>
    <dbReference type="NCBI Taxonomy" id="7936"/>
    <lineage>
        <taxon>Eukaryota</taxon>
        <taxon>Metazoa</taxon>
        <taxon>Chordata</taxon>
        <taxon>Craniata</taxon>
        <taxon>Vertebrata</taxon>
        <taxon>Euteleostomi</taxon>
        <taxon>Actinopterygii</taxon>
        <taxon>Neopterygii</taxon>
        <taxon>Teleostei</taxon>
        <taxon>Anguilliformes</taxon>
        <taxon>Anguillidae</taxon>
        <taxon>Anguilla</taxon>
    </lineage>
</organism>
<accession>A0A0E9T9B0</accession>
<proteinExistence type="predicted"/>
<dbReference type="AlphaFoldDB" id="A0A0E9T9B0"/>
<protein>
    <submittedName>
        <fullName evidence="1">Uncharacterized protein</fullName>
    </submittedName>
</protein>
<name>A0A0E9T9B0_ANGAN</name>
<sequence length="26" mass="3016">MNVPILTNIKEEKDSLLQVVLVLQMF</sequence>
<reference evidence="1" key="2">
    <citation type="journal article" date="2015" name="Fish Shellfish Immunol.">
        <title>Early steps in the European eel (Anguilla anguilla)-Vibrio vulnificus interaction in the gills: Role of the RtxA13 toxin.</title>
        <authorList>
            <person name="Callol A."/>
            <person name="Pajuelo D."/>
            <person name="Ebbesson L."/>
            <person name="Teles M."/>
            <person name="MacKenzie S."/>
            <person name="Amaro C."/>
        </authorList>
    </citation>
    <scope>NUCLEOTIDE SEQUENCE</scope>
</reference>
<evidence type="ECO:0000313" key="1">
    <source>
        <dbReference type="EMBL" id="JAH50012.1"/>
    </source>
</evidence>
<reference evidence="1" key="1">
    <citation type="submission" date="2014-11" db="EMBL/GenBank/DDBJ databases">
        <authorList>
            <person name="Amaro Gonzalez C."/>
        </authorList>
    </citation>
    <scope>NUCLEOTIDE SEQUENCE</scope>
</reference>
<dbReference type="EMBL" id="GBXM01058565">
    <property type="protein sequence ID" value="JAH50012.1"/>
    <property type="molecule type" value="Transcribed_RNA"/>
</dbReference>